<reference evidence="1 2" key="1">
    <citation type="submission" date="2020-07" db="EMBL/GenBank/DDBJ databases">
        <title>Exploring microbial biodiversity for novel pathways involved in the catabolism of aromatic compounds derived from lignin.</title>
        <authorList>
            <person name="Elkins J."/>
        </authorList>
    </citation>
    <scope>NUCLEOTIDE SEQUENCE [LARGE SCALE GENOMIC DNA]</scope>
    <source>
        <strain evidence="1 2">H2C3B</strain>
    </source>
</reference>
<accession>A0A7Z0AZH1</accession>
<gene>
    <name evidence="1" type="ORF">GGD41_002021</name>
</gene>
<protein>
    <submittedName>
        <fullName evidence="1">Uncharacterized protein</fullName>
    </submittedName>
</protein>
<dbReference type="Proteomes" id="UP000572540">
    <property type="component" value="Unassembled WGS sequence"/>
</dbReference>
<organism evidence="1 2">
    <name type="scientific">Paraburkholderia bryophila</name>
    <dbReference type="NCBI Taxonomy" id="420952"/>
    <lineage>
        <taxon>Bacteria</taxon>
        <taxon>Pseudomonadati</taxon>
        <taxon>Pseudomonadota</taxon>
        <taxon>Betaproteobacteria</taxon>
        <taxon>Burkholderiales</taxon>
        <taxon>Burkholderiaceae</taxon>
        <taxon>Paraburkholderia</taxon>
    </lineage>
</organism>
<name>A0A7Z0AZH1_9BURK</name>
<evidence type="ECO:0000313" key="1">
    <source>
        <dbReference type="EMBL" id="NYH14793.1"/>
    </source>
</evidence>
<comment type="caution">
    <text evidence="1">The sequence shown here is derived from an EMBL/GenBank/DDBJ whole genome shotgun (WGS) entry which is preliminary data.</text>
</comment>
<dbReference type="AlphaFoldDB" id="A0A7Z0AZH1"/>
<evidence type="ECO:0000313" key="2">
    <source>
        <dbReference type="Proteomes" id="UP000572540"/>
    </source>
</evidence>
<dbReference type="EMBL" id="JACCAU010000001">
    <property type="protein sequence ID" value="NYH14793.1"/>
    <property type="molecule type" value="Genomic_DNA"/>
</dbReference>
<sequence>MLGLADLIGAMHRPAQEDRAVASTDKHTRYIETGRPSQRLPTCSRQNTAYEHSAMIGMNSPSGVPAVVPHGLNCGVPEGVPEPISLV</sequence>
<proteinExistence type="predicted"/>